<proteinExistence type="predicted"/>
<keyword evidence="2" id="KW-1185">Reference proteome</keyword>
<evidence type="ECO:0000313" key="1">
    <source>
        <dbReference type="EMBL" id="CAG8783686.1"/>
    </source>
</evidence>
<evidence type="ECO:0000313" key="2">
    <source>
        <dbReference type="Proteomes" id="UP000789920"/>
    </source>
</evidence>
<protein>
    <submittedName>
        <fullName evidence="1">17792_t:CDS:1</fullName>
    </submittedName>
</protein>
<organism evidence="1 2">
    <name type="scientific">Racocetra persica</name>
    <dbReference type="NCBI Taxonomy" id="160502"/>
    <lineage>
        <taxon>Eukaryota</taxon>
        <taxon>Fungi</taxon>
        <taxon>Fungi incertae sedis</taxon>
        <taxon>Mucoromycota</taxon>
        <taxon>Glomeromycotina</taxon>
        <taxon>Glomeromycetes</taxon>
        <taxon>Diversisporales</taxon>
        <taxon>Gigasporaceae</taxon>
        <taxon>Racocetra</taxon>
    </lineage>
</organism>
<gene>
    <name evidence="1" type="ORF">RPERSI_LOCUS17974</name>
</gene>
<feature type="non-terminal residue" evidence="1">
    <location>
        <position position="127"/>
    </location>
</feature>
<reference evidence="1" key="1">
    <citation type="submission" date="2021-06" db="EMBL/GenBank/DDBJ databases">
        <authorList>
            <person name="Kallberg Y."/>
            <person name="Tangrot J."/>
            <person name="Rosling A."/>
        </authorList>
    </citation>
    <scope>NUCLEOTIDE SEQUENCE</scope>
    <source>
        <strain evidence="1">MA461A</strain>
    </source>
</reference>
<sequence length="127" mass="14489">MPLKLPESSELPEPEEGSEEGKSDYETADKGDTSDSESESDNKSESEEKKPIFQRIEDPAPKRLIETRRIFDQAMFENIEDQISNIYKRELAQLGDIKIKIVLIAHIYQIAQGGHFGHRIDQDIAFP</sequence>
<name>A0ACA9RAT5_9GLOM</name>
<accession>A0ACA9RAT5</accession>
<dbReference type="EMBL" id="CAJVQC010046828">
    <property type="protein sequence ID" value="CAG8783686.1"/>
    <property type="molecule type" value="Genomic_DNA"/>
</dbReference>
<dbReference type="Proteomes" id="UP000789920">
    <property type="component" value="Unassembled WGS sequence"/>
</dbReference>
<comment type="caution">
    <text evidence="1">The sequence shown here is derived from an EMBL/GenBank/DDBJ whole genome shotgun (WGS) entry which is preliminary data.</text>
</comment>